<evidence type="ECO:0000256" key="7">
    <source>
        <dbReference type="ARBA" id="ARBA00022679"/>
    </source>
</evidence>
<sequence length="415" mass="44656">MLRPLGSLEHCFWLLGHGTSNHIIYAVEIDGTAPPQAWRAAFDALRRRHPLLRVGIPATPNGFPYFEASEDRPIPVHFTNAARWTHDGIDPDWLDRELTRELAEPIDPNHAPLMRAIVASDGGDEGASNRSLLIVAASHAICDGIGLAGCIRDVLHALAGETLEPLPMPPSLNQIVNVAAARAPSHAVSLAASPSPDAGAPVVHRLRLSRTLTGALRIRARAANTTVHGALSAAMLLSGRQYLQDWQGAAIKLVTPIDLRRQLGMEEDCGVYVTVGRALIEAGETLSFWEMARRVLRETDVAGTRAAVRFETRDLRGQLNDGLDATGVAKARRIGQARDFIVSNLGPLRFGTRIGTYRMTALWGPFVQTGDKGDHMLGVATLDGEMHLALTSATPAAAGWLEAAKATLERGLQAT</sequence>
<evidence type="ECO:0000256" key="9">
    <source>
        <dbReference type="ARBA" id="ARBA00030465"/>
    </source>
</evidence>
<evidence type="ECO:0000313" key="14">
    <source>
        <dbReference type="Proteomes" id="UP000706525"/>
    </source>
</evidence>
<evidence type="ECO:0000256" key="11">
    <source>
        <dbReference type="ARBA" id="ARBA00033407"/>
    </source>
</evidence>
<dbReference type="Proteomes" id="UP000706525">
    <property type="component" value="Unassembled WGS sequence"/>
</dbReference>
<comment type="catalytic activity">
    <reaction evidence="2">
        <text>2 a mycocerosyl-[mycocerosic acid synthase] + a phenolphthiocerol = a dimycocerosyl phenolphthiocerol + 2 holo-[mycocerosic acid synthase].</text>
        <dbReference type="EC" id="2.3.1.282"/>
    </reaction>
</comment>
<keyword evidence="7" id="KW-0808">Transferase</keyword>
<evidence type="ECO:0000256" key="4">
    <source>
        <dbReference type="ARBA" id="ARBA00006558"/>
    </source>
</evidence>
<gene>
    <name evidence="13" type="ORF">LMG32289_06615</name>
</gene>
<organism evidence="13 14">
    <name type="scientific">Cupriavidus pampae</name>
    <dbReference type="NCBI Taxonomy" id="659251"/>
    <lineage>
        <taxon>Bacteria</taxon>
        <taxon>Pseudomonadati</taxon>
        <taxon>Pseudomonadota</taxon>
        <taxon>Betaproteobacteria</taxon>
        <taxon>Burkholderiales</taxon>
        <taxon>Burkholderiaceae</taxon>
        <taxon>Cupriavidus</taxon>
    </lineage>
</organism>
<evidence type="ECO:0000256" key="3">
    <source>
        <dbReference type="ARBA" id="ARBA00001907"/>
    </source>
</evidence>
<evidence type="ECO:0000256" key="10">
    <source>
        <dbReference type="ARBA" id="ARBA00032317"/>
    </source>
</evidence>
<dbReference type="InterPro" id="IPR031641">
    <property type="entry name" value="PapA_C"/>
</dbReference>
<evidence type="ECO:0000256" key="5">
    <source>
        <dbReference type="ARBA" id="ARBA00012866"/>
    </source>
</evidence>
<dbReference type="EC" id="2.3.1.282" evidence="5"/>
<dbReference type="RefSeq" id="WP_223995772.1">
    <property type="nucleotide sequence ID" value="NZ_CAJZAG010000020.1"/>
</dbReference>
<dbReference type="Gene3D" id="3.30.559.30">
    <property type="entry name" value="Nonribosomal peptide synthetase, condensation domain"/>
    <property type="match status" value="1"/>
</dbReference>
<dbReference type="Gene3D" id="3.30.559.10">
    <property type="entry name" value="Chloramphenicol acetyltransferase-like domain"/>
    <property type="match status" value="1"/>
</dbReference>
<evidence type="ECO:0000256" key="1">
    <source>
        <dbReference type="ARBA" id="ARBA00000026"/>
    </source>
</evidence>
<comment type="similarity">
    <text evidence="4">Belongs to the acyltransferase PapA5 family.</text>
</comment>
<evidence type="ECO:0000313" key="13">
    <source>
        <dbReference type="EMBL" id="CAG9186771.1"/>
    </source>
</evidence>
<name>A0ABN7ZQ17_9BURK</name>
<reference evidence="13 14" key="1">
    <citation type="submission" date="2021-08" db="EMBL/GenBank/DDBJ databases">
        <authorList>
            <person name="Peeters C."/>
        </authorList>
    </citation>
    <scope>NUCLEOTIDE SEQUENCE [LARGE SCALE GENOMIC DNA]</scope>
    <source>
        <strain evidence="13 14">LMG 32289</strain>
    </source>
</reference>
<protein>
    <recommendedName>
        <fullName evidence="6">Phthiocerol/phthiodiolone dimycocerosyl transferase</fullName>
        <ecNumber evidence="5">2.3.1.282</ecNumber>
    </recommendedName>
    <alternativeName>
        <fullName evidence="11">Acyltransferase PapA5</fullName>
    </alternativeName>
    <alternativeName>
        <fullName evidence="9">Phthiocerol/phthiodiolone O-acyltransferase</fullName>
    </alternativeName>
    <alternativeName>
        <fullName evidence="10">Polyketide synthase-associated protein A5</fullName>
    </alternativeName>
</protein>
<comment type="catalytic activity">
    <reaction evidence="1">
        <text>2 a mycocerosyl-[mycocerosic acid synthase] + a phthiocerol = a dimycocerosyl phthiocerol + 2 holo-[mycocerosic acid synthase].</text>
        <dbReference type="EC" id="2.3.1.282"/>
    </reaction>
</comment>
<proteinExistence type="inferred from homology"/>
<evidence type="ECO:0000256" key="8">
    <source>
        <dbReference type="ARBA" id="ARBA00023315"/>
    </source>
</evidence>
<evidence type="ECO:0000256" key="2">
    <source>
        <dbReference type="ARBA" id="ARBA00000625"/>
    </source>
</evidence>
<evidence type="ECO:0000256" key="6">
    <source>
        <dbReference type="ARBA" id="ARBA00013449"/>
    </source>
</evidence>
<keyword evidence="14" id="KW-1185">Reference proteome</keyword>
<accession>A0ABN7ZQ17</accession>
<comment type="caution">
    <text evidence="13">The sequence shown here is derived from an EMBL/GenBank/DDBJ whole genome shotgun (WGS) entry which is preliminary data.</text>
</comment>
<keyword evidence="8" id="KW-0012">Acyltransferase</keyword>
<dbReference type="PANTHER" id="PTHR28037:SF1">
    <property type="entry name" value="ALCOHOL O-ACETYLTRANSFERASE 1-RELATED"/>
    <property type="match status" value="1"/>
</dbReference>
<comment type="catalytic activity">
    <reaction evidence="3">
        <text>2 a mycocerosyl-[mycocerosic acid synthase] + a phthiodiolone = a dimycocerosyl phthiodiolone + 2 holo-[mycocerosic acid synthase].</text>
        <dbReference type="EC" id="2.3.1.282"/>
    </reaction>
</comment>
<evidence type="ECO:0000259" key="12">
    <source>
        <dbReference type="Pfam" id="PF16911"/>
    </source>
</evidence>
<dbReference type="EMBL" id="CAJZAG010000020">
    <property type="protein sequence ID" value="CAG9186771.1"/>
    <property type="molecule type" value="Genomic_DNA"/>
</dbReference>
<dbReference type="SUPFAM" id="SSF52777">
    <property type="entry name" value="CoA-dependent acyltransferases"/>
    <property type="match status" value="2"/>
</dbReference>
<dbReference type="Pfam" id="PF16911">
    <property type="entry name" value="PapA_C"/>
    <property type="match status" value="1"/>
</dbReference>
<dbReference type="InterPro" id="IPR052058">
    <property type="entry name" value="Alcohol_O-acetyltransferase"/>
</dbReference>
<feature type="domain" description="Phthiocerol/phthiodiolone dimycocerosyl transferase C-terminal" evidence="12">
    <location>
        <begin position="199"/>
        <end position="263"/>
    </location>
</feature>
<dbReference type="PANTHER" id="PTHR28037">
    <property type="entry name" value="ALCOHOL O-ACETYLTRANSFERASE 1-RELATED"/>
    <property type="match status" value="1"/>
</dbReference>
<dbReference type="InterPro" id="IPR023213">
    <property type="entry name" value="CAT-like_dom_sf"/>
</dbReference>